<gene>
    <name evidence="6" type="ORF">BACCAP_00490</name>
</gene>
<dbReference type="InterPro" id="IPR011608">
    <property type="entry name" value="PRD"/>
</dbReference>
<proteinExistence type="predicted"/>
<dbReference type="Pfam" id="PF00874">
    <property type="entry name" value="PRD"/>
    <property type="match status" value="2"/>
</dbReference>
<organism evidence="6 7">
    <name type="scientific">Pseudoflavonifractor capillosus ATCC 29799</name>
    <dbReference type="NCBI Taxonomy" id="411467"/>
    <lineage>
        <taxon>Bacteria</taxon>
        <taxon>Bacillati</taxon>
        <taxon>Bacillota</taxon>
        <taxon>Clostridia</taxon>
        <taxon>Eubacteriales</taxon>
        <taxon>Oscillospiraceae</taxon>
        <taxon>Pseudoflavonifractor</taxon>
    </lineage>
</organism>
<dbReference type="Pfam" id="PF08279">
    <property type="entry name" value="HTH_11"/>
    <property type="match status" value="1"/>
</dbReference>
<dbReference type="InterPro" id="IPR036388">
    <property type="entry name" value="WH-like_DNA-bd_sf"/>
</dbReference>
<dbReference type="SUPFAM" id="SSF46785">
    <property type="entry name" value="Winged helix' DNA-binding domain"/>
    <property type="match status" value="1"/>
</dbReference>
<dbReference type="InterPro" id="IPR050661">
    <property type="entry name" value="BglG_antiterminators"/>
</dbReference>
<dbReference type="EMBL" id="AAXG02000004">
    <property type="protein sequence ID" value="EDN01824.1"/>
    <property type="molecule type" value="Genomic_DNA"/>
</dbReference>
<dbReference type="RefSeq" id="WP_006571046.1">
    <property type="nucleotide sequence ID" value="NZ_AAXG02000004.1"/>
</dbReference>
<dbReference type="InterPro" id="IPR013196">
    <property type="entry name" value="HTH_11"/>
</dbReference>
<dbReference type="InterPro" id="IPR007737">
    <property type="entry name" value="Mga_HTH"/>
</dbReference>
<dbReference type="AlphaFoldDB" id="A6NQL9"/>
<reference evidence="6 7" key="1">
    <citation type="submission" date="2007-04" db="EMBL/GenBank/DDBJ databases">
        <authorList>
            <person name="Fulton L."/>
            <person name="Clifton S."/>
            <person name="Fulton B."/>
            <person name="Xu J."/>
            <person name="Minx P."/>
            <person name="Pepin K.H."/>
            <person name="Johnson M."/>
            <person name="Thiruvilangam P."/>
            <person name="Bhonagiri V."/>
            <person name="Nash W.E."/>
            <person name="Mardis E.R."/>
            <person name="Wilson R.K."/>
        </authorList>
    </citation>
    <scope>NUCLEOTIDE SEQUENCE [LARGE SCALE GENOMIC DNA]</scope>
    <source>
        <strain evidence="6 7">ATCC 29799</strain>
    </source>
</reference>
<keyword evidence="4" id="KW-0804">Transcription</keyword>
<dbReference type="PROSITE" id="PS51372">
    <property type="entry name" value="PRD_2"/>
    <property type="match status" value="2"/>
</dbReference>
<dbReference type="InterPro" id="IPR036390">
    <property type="entry name" value="WH_DNA-bd_sf"/>
</dbReference>
<evidence type="ECO:0000256" key="3">
    <source>
        <dbReference type="ARBA" id="ARBA00023159"/>
    </source>
</evidence>
<keyword evidence="2" id="KW-0805">Transcription regulation</keyword>
<evidence type="ECO:0000256" key="4">
    <source>
        <dbReference type="ARBA" id="ARBA00023163"/>
    </source>
</evidence>
<dbReference type="OrthoDB" id="3175596at2"/>
<keyword evidence="3" id="KW-0010">Activator</keyword>
<dbReference type="Gene3D" id="1.10.10.10">
    <property type="entry name" value="Winged helix-like DNA-binding domain superfamily/Winged helix DNA-binding domain"/>
    <property type="match status" value="2"/>
</dbReference>
<dbReference type="GO" id="GO:0006355">
    <property type="term" value="P:regulation of DNA-templated transcription"/>
    <property type="evidence" value="ECO:0007669"/>
    <property type="project" value="InterPro"/>
</dbReference>
<dbReference type="Gene3D" id="1.10.1790.10">
    <property type="entry name" value="PRD domain"/>
    <property type="match status" value="2"/>
</dbReference>
<keyword evidence="1" id="KW-0677">Repeat</keyword>
<accession>A6NQL9</accession>
<dbReference type="PANTHER" id="PTHR30185:SF18">
    <property type="entry name" value="TRANSCRIPTIONAL REGULATOR MTLR"/>
    <property type="match status" value="1"/>
</dbReference>
<dbReference type="eggNOG" id="COG3711">
    <property type="taxonomic scope" value="Bacteria"/>
</dbReference>
<protein>
    <submittedName>
        <fullName evidence="6">PRD domain protein</fullName>
    </submittedName>
</protein>
<keyword evidence="7" id="KW-1185">Reference proteome</keyword>
<dbReference type="Pfam" id="PF05043">
    <property type="entry name" value="Mga"/>
    <property type="match status" value="1"/>
</dbReference>
<comment type="caution">
    <text evidence="6">The sequence shown here is derived from an EMBL/GenBank/DDBJ whole genome shotgun (WGS) entry which is preliminary data.</text>
</comment>
<sequence length="657" mass="75024">MPDYLKARLFEILSLLLKIRRYVTLQELADKLGVSKRTIQHDVERVELWLKECGLENSATLLRKQGLGIRLELKGNAENDLEALLSSQSTRGQSFDNYERRLEVAKFLLSSHDDLTLQFLADQFYVSKGVINKDLTWVSSWLKQYGLGITRRQNCGVKICGSEQKRRTAMAGLITLSGKRLSEGQEEQMPLGDAIDVLRLDLKRFYTGLSGKPKADVGEMAKIIHDAEKKYDFYLMDSYYTSLLVHLSIAVERLSGGQSVVDSDAYPESILEYREGEIAKYIAWRMEEAFHICIPNSERSYICIHLMGAELPDPGRQNEMHSSRINTFTRHFTAFVESMVGASFQQDEVLTTALATHIKTSVFRLQSGMAHHMHYTNRVPEKLKGLYQAIWAGSYYYKHFFNVEPGEEEIYSVFLHFVHSLRRRIHRCRTVVLYQCDILRADDVYQRLSMLGDELDIQDIRSWGQRTDALVSDCELIIAVGGELSAKCPVIQVSTPITGKELNQIRDTVLEIRHQAFMRKTEELPIPLTEVSWFRLAHGSIEDVLKTFFDQMVHAGVNGEALSRESLELERDGRALIIRDTALLPLYLPGQSRFRAYGFQLSEQIAVADGRASRLIFLLLRQPDREGDWPEDAYPHFIRGLLALADEKKGPDGNKNS</sequence>
<reference evidence="6 7" key="2">
    <citation type="submission" date="2007-06" db="EMBL/GenBank/DDBJ databases">
        <title>Draft genome sequence of Pseudoflavonifractor capillosus ATCC 29799.</title>
        <authorList>
            <person name="Sudarsanam P."/>
            <person name="Ley R."/>
            <person name="Guruge J."/>
            <person name="Turnbaugh P.J."/>
            <person name="Mahowald M."/>
            <person name="Liep D."/>
            <person name="Gordon J."/>
        </authorList>
    </citation>
    <scope>NUCLEOTIDE SEQUENCE [LARGE SCALE GENOMIC DNA]</scope>
    <source>
        <strain evidence="6 7">ATCC 29799</strain>
    </source>
</reference>
<dbReference type="PANTHER" id="PTHR30185">
    <property type="entry name" value="CRYPTIC BETA-GLUCOSIDE BGL OPERON ANTITERMINATOR"/>
    <property type="match status" value="1"/>
</dbReference>
<name>A6NQL9_9FIRM</name>
<evidence type="ECO:0000313" key="7">
    <source>
        <dbReference type="Proteomes" id="UP000003639"/>
    </source>
</evidence>
<evidence type="ECO:0000259" key="5">
    <source>
        <dbReference type="PROSITE" id="PS51372"/>
    </source>
</evidence>
<dbReference type="Proteomes" id="UP000003639">
    <property type="component" value="Unassembled WGS sequence"/>
</dbReference>
<evidence type="ECO:0000256" key="1">
    <source>
        <dbReference type="ARBA" id="ARBA00022737"/>
    </source>
</evidence>
<evidence type="ECO:0000313" key="6">
    <source>
        <dbReference type="EMBL" id="EDN01824.1"/>
    </source>
</evidence>
<feature type="domain" description="PRD" evidence="5">
    <location>
        <begin position="320"/>
        <end position="427"/>
    </location>
</feature>
<dbReference type="SUPFAM" id="SSF63520">
    <property type="entry name" value="PTS-regulatory domain, PRD"/>
    <property type="match status" value="2"/>
</dbReference>
<feature type="domain" description="PRD" evidence="5">
    <location>
        <begin position="211"/>
        <end position="316"/>
    </location>
</feature>
<dbReference type="STRING" id="411467.BACCAP_00490"/>
<evidence type="ECO:0000256" key="2">
    <source>
        <dbReference type="ARBA" id="ARBA00023015"/>
    </source>
</evidence>
<dbReference type="InterPro" id="IPR036634">
    <property type="entry name" value="PRD_sf"/>
</dbReference>